<dbReference type="VEuPathDB" id="VectorBase:AEPI002353"/>
<evidence type="ECO:0000256" key="4">
    <source>
        <dbReference type="ARBA" id="ARBA00023212"/>
    </source>
</evidence>
<reference evidence="6" key="2">
    <citation type="submission" date="2020-05" db="UniProtKB">
        <authorList>
            <consortium name="EnsemblMetazoa"/>
        </authorList>
    </citation>
    <scope>IDENTIFICATION</scope>
    <source>
        <strain evidence="6">Epiroticus2</strain>
    </source>
</reference>
<sequence length="359" mass="41858">LTIRKINSLIDVPFLEGLEQRLEDTKSENDSNETRVISWQEKIFSQYEKHYYRIKENCRTDHQKKYYQMLKSEQHTPRLLFTYVDEDNYYPADQDNHSQVQLSLLTPAKRQSMHLMADLGREVLLFTLTWNPEEGILTVFPDFNHITINPFYQEMRETNLHMYHYALEKSFSADPVIPRSAKQITLRGSSSALKSSTNAANKERFAIPKQLHRNLLFLLEIVAASNFKYDGIHIRYRIDLPDDIKIANKDSDLIGSTHASKQLDGKWHFAHCHELLLNLPDMGEGLSLCLNVYFEAISIDSWCRERYLGHSHLSIPMRSQINETSINFVQLTNLGVMADELEVYLVGNHRRVDLVSFYS</sequence>
<dbReference type="GO" id="GO:0036038">
    <property type="term" value="C:MKS complex"/>
    <property type="evidence" value="ECO:0007669"/>
    <property type="project" value="TreeGrafter"/>
</dbReference>
<name>A0A182P612_9DIPT</name>
<keyword evidence="7" id="KW-1185">Reference proteome</keyword>
<comment type="subcellular location">
    <subcellularLocation>
        <location evidence="1">Cytoplasm</location>
        <location evidence="1">Cytoskeleton</location>
        <location evidence="1">Cilium basal body</location>
    </subcellularLocation>
</comment>
<evidence type="ECO:0000313" key="6">
    <source>
        <dbReference type="EnsemblMetazoa" id="AEPI002353-PA"/>
    </source>
</evidence>
<dbReference type="STRING" id="199890.A0A182P612"/>
<evidence type="ECO:0000256" key="5">
    <source>
        <dbReference type="ARBA" id="ARBA00023273"/>
    </source>
</evidence>
<dbReference type="AlphaFoldDB" id="A0A182P612"/>
<reference evidence="7" key="1">
    <citation type="submission" date="2013-03" db="EMBL/GenBank/DDBJ databases">
        <title>The Genome Sequence of Anopheles epiroticus epiroticus2.</title>
        <authorList>
            <consortium name="The Broad Institute Genomics Platform"/>
            <person name="Neafsey D.E."/>
            <person name="Howell P."/>
            <person name="Walker B."/>
            <person name="Young S.K."/>
            <person name="Zeng Q."/>
            <person name="Gargeya S."/>
            <person name="Fitzgerald M."/>
            <person name="Haas B."/>
            <person name="Abouelleil A."/>
            <person name="Allen A.W."/>
            <person name="Alvarado L."/>
            <person name="Arachchi H.M."/>
            <person name="Berlin A.M."/>
            <person name="Chapman S.B."/>
            <person name="Gainer-Dewar J."/>
            <person name="Goldberg J."/>
            <person name="Griggs A."/>
            <person name="Gujja S."/>
            <person name="Hansen M."/>
            <person name="Howarth C."/>
            <person name="Imamovic A."/>
            <person name="Ireland A."/>
            <person name="Larimer J."/>
            <person name="McCowan C."/>
            <person name="Murphy C."/>
            <person name="Pearson M."/>
            <person name="Poon T.W."/>
            <person name="Priest M."/>
            <person name="Roberts A."/>
            <person name="Saif S."/>
            <person name="Shea T."/>
            <person name="Sisk P."/>
            <person name="Sykes S."/>
            <person name="Wortman J."/>
            <person name="Nusbaum C."/>
            <person name="Birren B."/>
        </authorList>
    </citation>
    <scope>NUCLEOTIDE SEQUENCE [LARGE SCALE GENOMIC DNA]</scope>
    <source>
        <strain evidence="7">Epiroticus2</strain>
    </source>
</reference>
<protein>
    <submittedName>
        <fullName evidence="6">Uncharacterized protein</fullName>
    </submittedName>
</protein>
<keyword evidence="2" id="KW-0963">Cytoplasm</keyword>
<dbReference type="EnsemblMetazoa" id="AEPI002353-RA">
    <property type="protein sequence ID" value="AEPI002353-PA"/>
    <property type="gene ID" value="AEPI002353"/>
</dbReference>
<dbReference type="Pfam" id="PF07162">
    <property type="entry name" value="B9-C2"/>
    <property type="match status" value="1"/>
</dbReference>
<organism evidence="6 7">
    <name type="scientific">Anopheles epiroticus</name>
    <dbReference type="NCBI Taxonomy" id="199890"/>
    <lineage>
        <taxon>Eukaryota</taxon>
        <taxon>Metazoa</taxon>
        <taxon>Ecdysozoa</taxon>
        <taxon>Arthropoda</taxon>
        <taxon>Hexapoda</taxon>
        <taxon>Insecta</taxon>
        <taxon>Pterygota</taxon>
        <taxon>Neoptera</taxon>
        <taxon>Endopterygota</taxon>
        <taxon>Diptera</taxon>
        <taxon>Nematocera</taxon>
        <taxon>Culicoidea</taxon>
        <taxon>Culicidae</taxon>
        <taxon>Anophelinae</taxon>
        <taxon>Anopheles</taxon>
    </lineage>
</organism>
<keyword evidence="3" id="KW-0970">Cilium biogenesis/degradation</keyword>
<proteinExistence type="predicted"/>
<keyword evidence="5" id="KW-0966">Cell projection</keyword>
<dbReference type="PANTHER" id="PTHR12968:SF4">
    <property type="entry name" value="TECTONIC-LIKE COMPLEX MEMBER MKS1"/>
    <property type="match status" value="1"/>
</dbReference>
<dbReference type="Proteomes" id="UP000075885">
    <property type="component" value="Unassembled WGS sequence"/>
</dbReference>
<accession>A0A182P612</accession>
<evidence type="ECO:0000256" key="1">
    <source>
        <dbReference type="ARBA" id="ARBA00004120"/>
    </source>
</evidence>
<evidence type="ECO:0000313" key="7">
    <source>
        <dbReference type="Proteomes" id="UP000075885"/>
    </source>
</evidence>
<evidence type="ECO:0000256" key="2">
    <source>
        <dbReference type="ARBA" id="ARBA00022490"/>
    </source>
</evidence>
<dbReference type="GO" id="GO:0060271">
    <property type="term" value="P:cilium assembly"/>
    <property type="evidence" value="ECO:0007669"/>
    <property type="project" value="TreeGrafter"/>
</dbReference>
<evidence type="ECO:0000256" key="3">
    <source>
        <dbReference type="ARBA" id="ARBA00022794"/>
    </source>
</evidence>
<keyword evidence="4" id="KW-0206">Cytoskeleton</keyword>
<dbReference type="PANTHER" id="PTHR12968">
    <property type="entry name" value="B9 DOMAIN-CONTAINING"/>
    <property type="match status" value="1"/>
</dbReference>
<dbReference type="InterPro" id="IPR010796">
    <property type="entry name" value="C2_B9-type_dom"/>
</dbReference>